<protein>
    <recommendedName>
        <fullName evidence="2">Zn(2)-C6 fungal-type domain-containing protein</fullName>
    </recommendedName>
</protein>
<dbReference type="STRING" id="78410.A0A0P7ASL6"/>
<dbReference type="SMART" id="SM00066">
    <property type="entry name" value="GAL4"/>
    <property type="match status" value="1"/>
</dbReference>
<dbReference type="InterPro" id="IPR052400">
    <property type="entry name" value="Zn2-C6_fungal_TF"/>
</dbReference>
<keyword evidence="1" id="KW-0539">Nucleus</keyword>
<gene>
    <name evidence="3" type="ORF">AK830_g9060</name>
</gene>
<evidence type="ECO:0000256" key="1">
    <source>
        <dbReference type="ARBA" id="ARBA00023242"/>
    </source>
</evidence>
<dbReference type="PROSITE" id="PS50048">
    <property type="entry name" value="ZN2_CY6_FUNGAL_2"/>
    <property type="match status" value="1"/>
</dbReference>
<organism evidence="3 4">
    <name type="scientific">Neonectria ditissima</name>
    <dbReference type="NCBI Taxonomy" id="78410"/>
    <lineage>
        <taxon>Eukaryota</taxon>
        <taxon>Fungi</taxon>
        <taxon>Dikarya</taxon>
        <taxon>Ascomycota</taxon>
        <taxon>Pezizomycotina</taxon>
        <taxon>Sordariomycetes</taxon>
        <taxon>Hypocreomycetidae</taxon>
        <taxon>Hypocreales</taxon>
        <taxon>Nectriaceae</taxon>
        <taxon>Neonectria</taxon>
    </lineage>
</organism>
<dbReference type="EMBL" id="LKCW01000163">
    <property type="protein sequence ID" value="KPM37527.1"/>
    <property type="molecule type" value="Genomic_DNA"/>
</dbReference>
<dbReference type="PROSITE" id="PS00463">
    <property type="entry name" value="ZN2_CY6_FUNGAL_1"/>
    <property type="match status" value="1"/>
</dbReference>
<evidence type="ECO:0000313" key="4">
    <source>
        <dbReference type="Proteomes" id="UP000050424"/>
    </source>
</evidence>
<name>A0A0P7ASL6_9HYPO</name>
<dbReference type="OrthoDB" id="5295362at2759"/>
<feature type="domain" description="Zn(2)-C6 fungal-type" evidence="2">
    <location>
        <begin position="42"/>
        <end position="72"/>
    </location>
</feature>
<dbReference type="PANTHER" id="PTHR47657:SF14">
    <property type="entry name" value="ZN(2)-C6 FUNGAL-TYPE DOMAIN-CONTAINING PROTEIN"/>
    <property type="match status" value="1"/>
</dbReference>
<dbReference type="Gene3D" id="4.10.240.10">
    <property type="entry name" value="Zn(2)-C6 fungal-type DNA-binding domain"/>
    <property type="match status" value="1"/>
</dbReference>
<evidence type="ECO:0000313" key="3">
    <source>
        <dbReference type="EMBL" id="KPM37527.1"/>
    </source>
</evidence>
<sequence length="597" mass="66090">MNLDALNRLNGFDLASLGPDQEPATLPSEFKTRRAHEKSRKGCIRCKQQRKKCDEIMPHCSRCVAGKYDCHYTKGRAAIKVTQGQNLQSHAHPNTTGPPLSVLGCSFPGSSEHSFDSLSSTSDTFPSGPVFSEQRHSRPHSSEILNATELALLSHYITHTSRSISFDQDDLYALQVGIPNLAFNNEPLMASLLSLAAVSKCCHMTKHTLVHGESWSEICELLVLADRYHRTSLQQIQATIPTTDRYEYVMLNAIFMAVYGCARHCVRIRLAKAAKLSDKQLPIELQPTGSQWISLLRAAHAAHLGLLVSPNKPRDTTTTKIAHLETSGAPHAGQSDLREKNDLSREDRLVKGASRFLLPIVVATYSSALEKLYAEAEVVRVGGVLKIPGTFTEKTSHDCQQQPVVCGPELQSCFTSMDILRDVFATVFSWKDPAAQRPQQAVLGFALPLPGPPPEAPSWLTSYLARVTSGASSSPIRRTVMGFVNRVPLIYMSLVQSILNQMPVEPSREGSGTWKPVDGEEIPPSPARHLAMNIFAHWLVLVMVLDDVWWIGGMGEWELARAVFWMRSQGQANMSRTRGEAWWPESMHNVAKSLRSV</sequence>
<comment type="caution">
    <text evidence="3">The sequence shown here is derived from an EMBL/GenBank/DDBJ whole genome shotgun (WGS) entry which is preliminary data.</text>
</comment>
<dbReference type="SUPFAM" id="SSF57701">
    <property type="entry name" value="Zn2/Cys6 DNA-binding domain"/>
    <property type="match status" value="1"/>
</dbReference>
<dbReference type="PANTHER" id="PTHR47657">
    <property type="entry name" value="STEROL REGULATORY ELEMENT-BINDING PROTEIN ECM22"/>
    <property type="match status" value="1"/>
</dbReference>
<dbReference type="Proteomes" id="UP000050424">
    <property type="component" value="Unassembled WGS sequence"/>
</dbReference>
<keyword evidence="4" id="KW-1185">Reference proteome</keyword>
<reference evidence="3 4" key="1">
    <citation type="submission" date="2015-09" db="EMBL/GenBank/DDBJ databases">
        <title>Draft genome of a European isolate of the apple canker pathogen Neonectria ditissima.</title>
        <authorList>
            <person name="Gomez-Cortecero A."/>
            <person name="Harrison R.J."/>
            <person name="Armitage A.D."/>
        </authorList>
    </citation>
    <scope>NUCLEOTIDE SEQUENCE [LARGE SCALE GENOMIC DNA]</scope>
    <source>
        <strain evidence="3 4">R09/05</strain>
    </source>
</reference>
<accession>A0A0P7ASL6</accession>
<dbReference type="InterPro" id="IPR001138">
    <property type="entry name" value="Zn2Cys6_DnaBD"/>
</dbReference>
<dbReference type="InterPro" id="IPR036864">
    <property type="entry name" value="Zn2-C6_fun-type_DNA-bd_sf"/>
</dbReference>
<dbReference type="GO" id="GO:0008270">
    <property type="term" value="F:zinc ion binding"/>
    <property type="evidence" value="ECO:0007669"/>
    <property type="project" value="InterPro"/>
</dbReference>
<proteinExistence type="predicted"/>
<evidence type="ECO:0000259" key="2">
    <source>
        <dbReference type="PROSITE" id="PS50048"/>
    </source>
</evidence>
<dbReference type="GO" id="GO:0000981">
    <property type="term" value="F:DNA-binding transcription factor activity, RNA polymerase II-specific"/>
    <property type="evidence" value="ECO:0007669"/>
    <property type="project" value="InterPro"/>
</dbReference>
<dbReference type="CDD" id="cd00067">
    <property type="entry name" value="GAL4"/>
    <property type="match status" value="1"/>
</dbReference>
<dbReference type="AlphaFoldDB" id="A0A0P7ASL6"/>
<dbReference type="Pfam" id="PF00172">
    <property type="entry name" value="Zn_clus"/>
    <property type="match status" value="1"/>
</dbReference>